<dbReference type="InterPro" id="IPR013498">
    <property type="entry name" value="Topo_IA_Znf"/>
</dbReference>
<dbReference type="PANTHER" id="PTHR42785:SF1">
    <property type="entry name" value="DNA TOPOISOMERASE"/>
    <property type="match status" value="1"/>
</dbReference>
<feature type="site" description="Interaction with DNA" evidence="10">
    <location>
        <position position="147"/>
    </location>
</feature>
<comment type="subunit">
    <text evidence="10">Monomer.</text>
</comment>
<dbReference type="GO" id="GO:0006265">
    <property type="term" value="P:DNA topological change"/>
    <property type="evidence" value="ECO:0007669"/>
    <property type="project" value="UniProtKB-UniRule"/>
</dbReference>
<feature type="site" description="Interaction with DNA" evidence="10">
    <location>
        <position position="505"/>
    </location>
</feature>
<evidence type="ECO:0000256" key="7">
    <source>
        <dbReference type="ARBA" id="ARBA00023029"/>
    </source>
</evidence>
<dbReference type="PANTHER" id="PTHR42785">
    <property type="entry name" value="DNA TOPOISOMERASE, TYPE IA, CORE"/>
    <property type="match status" value="1"/>
</dbReference>
<evidence type="ECO:0000256" key="10">
    <source>
        <dbReference type="HAMAP-Rule" id="MF_00952"/>
    </source>
</evidence>
<dbReference type="GO" id="GO:0008270">
    <property type="term" value="F:zinc ion binding"/>
    <property type="evidence" value="ECO:0007669"/>
    <property type="project" value="UniProtKB-KW"/>
</dbReference>
<dbReference type="NCBIfam" id="TIGR01051">
    <property type="entry name" value="topA_bact"/>
    <property type="match status" value="1"/>
</dbReference>
<dbReference type="InterPro" id="IPR006171">
    <property type="entry name" value="TOPRIM_dom"/>
</dbReference>
<dbReference type="SMART" id="SM00493">
    <property type="entry name" value="TOPRIM"/>
    <property type="match status" value="1"/>
</dbReference>
<evidence type="ECO:0000256" key="3">
    <source>
        <dbReference type="ARBA" id="ARBA00022723"/>
    </source>
</evidence>
<reference evidence="14 15" key="1">
    <citation type="journal article" date="2013" name="Genome Announc.">
        <title>Genome Sequence of the Obligate Gammaproteobacterial Methanotroph Methylomicrobium album Strain BG8.</title>
        <authorList>
            <person name="Kits K.D."/>
            <person name="Kalyuzhnaya M.G."/>
            <person name="Klotz M.G."/>
            <person name="Jetten M.S."/>
            <person name="Op den Camp H.J."/>
            <person name="Vuilleumier S."/>
            <person name="Bringel F."/>
            <person name="Dispirito A.A."/>
            <person name="Murrell J.C."/>
            <person name="Bruce D."/>
            <person name="Cheng J.F."/>
            <person name="Copeland A."/>
            <person name="Goodwin L."/>
            <person name="Hauser L."/>
            <person name="Lajus A."/>
            <person name="Land M.L."/>
            <person name="Lapidus A."/>
            <person name="Lucas S."/>
            <person name="Medigue C."/>
            <person name="Pitluck S."/>
            <person name="Woyke T."/>
            <person name="Zeytun A."/>
            <person name="Stein L.Y."/>
        </authorList>
    </citation>
    <scope>NUCLEOTIDE SEQUENCE [LARGE SCALE GENOMIC DNA]</scope>
    <source>
        <strain evidence="14 15">BG8</strain>
    </source>
</reference>
<dbReference type="Gene3D" id="3.30.65.10">
    <property type="entry name" value="Bacterial Topoisomerase I, domain 1"/>
    <property type="match status" value="3"/>
</dbReference>
<dbReference type="PROSITE" id="PS00396">
    <property type="entry name" value="TOPO_IA_1"/>
    <property type="match status" value="1"/>
</dbReference>
<evidence type="ECO:0000259" key="13">
    <source>
        <dbReference type="PROSITE" id="PS52039"/>
    </source>
</evidence>
<gene>
    <name evidence="10" type="primary">topA</name>
    <name evidence="14" type="ORF">Metal_0271</name>
</gene>
<feature type="site" description="Interaction with DNA" evidence="10">
    <location>
        <position position="143"/>
    </location>
</feature>
<evidence type="ECO:0000256" key="4">
    <source>
        <dbReference type="ARBA" id="ARBA00022771"/>
    </source>
</evidence>
<feature type="site" description="Interaction with DNA" evidence="10">
    <location>
        <position position="159"/>
    </location>
</feature>
<feature type="active site" description="O-(5'-phospho-DNA)-tyrosine intermediate" evidence="10">
    <location>
        <position position="307"/>
    </location>
</feature>
<name>H8GLD5_METAL</name>
<dbReference type="Gene3D" id="1.10.290.10">
    <property type="entry name" value="Topoisomerase I, domain 4"/>
    <property type="match status" value="1"/>
</dbReference>
<dbReference type="GO" id="GO:0003917">
    <property type="term" value="F:DNA topoisomerase type I (single strand cut, ATP-independent) activity"/>
    <property type="evidence" value="ECO:0007669"/>
    <property type="project" value="UniProtKB-UniRule"/>
</dbReference>
<dbReference type="RefSeq" id="WP_005368869.1">
    <property type="nucleotide sequence ID" value="NZ_CM001475.1"/>
</dbReference>
<dbReference type="InterPro" id="IPR023405">
    <property type="entry name" value="Topo_IA_core_domain"/>
</dbReference>
<keyword evidence="3" id="KW-0479">Metal-binding</keyword>
<keyword evidence="8 10" id="KW-0238">DNA-binding</keyword>
<dbReference type="Gene3D" id="1.10.460.10">
    <property type="entry name" value="Topoisomerase I, domain 2"/>
    <property type="match status" value="1"/>
</dbReference>
<dbReference type="InterPro" id="IPR003601">
    <property type="entry name" value="Topo_IA_2"/>
</dbReference>
<dbReference type="CDD" id="cd00186">
    <property type="entry name" value="TOP1Ac"/>
    <property type="match status" value="1"/>
</dbReference>
<dbReference type="Pfam" id="PF01131">
    <property type="entry name" value="Topoisom_bac"/>
    <property type="match status" value="1"/>
</dbReference>
<dbReference type="InterPro" id="IPR034149">
    <property type="entry name" value="TOPRIM_TopoI"/>
</dbReference>
<feature type="site" description="Interaction with DNA" evidence="10">
    <location>
        <position position="309"/>
    </location>
</feature>
<evidence type="ECO:0000256" key="2">
    <source>
        <dbReference type="ARBA" id="ARBA00009446"/>
    </source>
</evidence>
<evidence type="ECO:0000256" key="6">
    <source>
        <dbReference type="ARBA" id="ARBA00022842"/>
    </source>
</evidence>
<dbReference type="Pfam" id="PF01751">
    <property type="entry name" value="Toprim"/>
    <property type="match status" value="1"/>
</dbReference>
<dbReference type="InterPro" id="IPR013825">
    <property type="entry name" value="Topo_IA_cen_sub2"/>
</dbReference>
<dbReference type="InterPro" id="IPR000380">
    <property type="entry name" value="Topo_IA"/>
</dbReference>
<comment type="caution">
    <text evidence="10">Lacks conserved residue(s) required for the propagation of feature annotation.</text>
</comment>
<dbReference type="GO" id="GO:0005694">
    <property type="term" value="C:chromosome"/>
    <property type="evidence" value="ECO:0007669"/>
    <property type="project" value="InterPro"/>
</dbReference>
<feature type="site" description="Interaction with DNA" evidence="10">
    <location>
        <position position="144"/>
    </location>
</feature>
<evidence type="ECO:0000259" key="12">
    <source>
        <dbReference type="PROSITE" id="PS50880"/>
    </source>
</evidence>
<dbReference type="AlphaFoldDB" id="H8GLD5"/>
<dbReference type="GO" id="GO:0003677">
    <property type="term" value="F:DNA binding"/>
    <property type="evidence" value="ECO:0007669"/>
    <property type="project" value="UniProtKB-KW"/>
</dbReference>
<comment type="catalytic activity">
    <reaction evidence="1 10">
        <text>ATP-independent breakage of single-stranded DNA, followed by passage and rejoining.</text>
        <dbReference type="EC" id="5.6.2.1"/>
    </reaction>
</comment>
<dbReference type="InterPro" id="IPR013826">
    <property type="entry name" value="Topo_IA_cen_sub3"/>
</dbReference>
<feature type="domain" description="Topo IA-type catalytic" evidence="13">
    <location>
        <begin position="133"/>
        <end position="573"/>
    </location>
</feature>
<keyword evidence="6" id="KW-0460">Magnesium</keyword>
<dbReference type="EC" id="5.6.2.1" evidence="10"/>
<dbReference type="InterPro" id="IPR003602">
    <property type="entry name" value="Topo_IA_DNA-bd_dom"/>
</dbReference>
<evidence type="ECO:0000313" key="15">
    <source>
        <dbReference type="Proteomes" id="UP000005090"/>
    </source>
</evidence>
<proteinExistence type="inferred from homology"/>
<keyword evidence="9 10" id="KW-0413">Isomerase</keyword>
<evidence type="ECO:0000256" key="11">
    <source>
        <dbReference type="SAM" id="MobiDB-lite"/>
    </source>
</evidence>
<dbReference type="PROSITE" id="PS52039">
    <property type="entry name" value="TOPO_IA_2"/>
    <property type="match status" value="1"/>
</dbReference>
<dbReference type="SMART" id="SM00436">
    <property type="entry name" value="TOP1Bc"/>
    <property type="match status" value="1"/>
</dbReference>
<keyword evidence="15" id="KW-1185">Reference proteome</keyword>
<evidence type="ECO:0000256" key="8">
    <source>
        <dbReference type="ARBA" id="ARBA00023125"/>
    </source>
</evidence>
<evidence type="ECO:0000256" key="9">
    <source>
        <dbReference type="ARBA" id="ARBA00023235"/>
    </source>
</evidence>
<dbReference type="HAMAP" id="MF_00952">
    <property type="entry name" value="Topoisom_1_prok"/>
    <property type="match status" value="1"/>
</dbReference>
<feature type="domain" description="Toprim" evidence="12">
    <location>
        <begin position="3"/>
        <end position="117"/>
    </location>
</feature>
<accession>H8GLD5</accession>
<dbReference type="SUPFAM" id="SSF57783">
    <property type="entry name" value="Zinc beta-ribbon"/>
    <property type="match status" value="2"/>
</dbReference>
<dbReference type="PROSITE" id="PS50880">
    <property type="entry name" value="TOPRIM"/>
    <property type="match status" value="1"/>
</dbReference>
<keyword evidence="4" id="KW-0863">Zinc-finger</keyword>
<keyword evidence="5" id="KW-0862">Zinc</keyword>
<dbReference type="Pfam" id="PF01396">
    <property type="entry name" value="Zn_ribbon_Top1"/>
    <property type="match status" value="3"/>
</dbReference>
<dbReference type="STRING" id="686340.Metal_0271"/>
<comment type="function">
    <text evidence="10">Releases the supercoiling and torsional tension of DNA, which is introduced during the DNA replication and transcription, by transiently cleaving and rejoining one strand of the DNA duplex. Introduces a single-strand break via transesterification at a target site in duplex DNA. The scissile phosphodiester is attacked by the catalytic tyrosine of the enzyme, resulting in the formation of a DNA-(5'-phosphotyrosyl)-enzyme intermediate and the expulsion of a 3'-OH DNA strand. The free DNA strand then undergoes passage around the unbroken strand, thus removing DNA supercoils. Finally, in the religation step, the DNA 3'-OH attacks the covalent intermediate to expel the active-site tyrosine and restore the DNA phosphodiester backbone.</text>
</comment>
<feature type="site" description="Interaction with DNA" evidence="10">
    <location>
        <position position="33"/>
    </location>
</feature>
<feature type="region of interest" description="Disordered" evidence="11">
    <location>
        <begin position="753"/>
        <end position="774"/>
    </location>
</feature>
<evidence type="ECO:0000256" key="1">
    <source>
        <dbReference type="ARBA" id="ARBA00000213"/>
    </source>
</evidence>
<dbReference type="SMART" id="SM00437">
    <property type="entry name" value="TOP1Ac"/>
    <property type="match status" value="1"/>
</dbReference>
<dbReference type="eggNOG" id="COG0550">
    <property type="taxonomic scope" value="Bacteria"/>
</dbReference>
<dbReference type="InterPro" id="IPR013824">
    <property type="entry name" value="Topo_IA_cen_sub1"/>
</dbReference>
<dbReference type="HOGENOM" id="CLU_002929_4_3_6"/>
<feature type="region of interest" description="Interaction with DNA" evidence="10">
    <location>
        <begin position="167"/>
        <end position="172"/>
    </location>
</feature>
<dbReference type="PRINTS" id="PR00417">
    <property type="entry name" value="PRTPISMRASEI"/>
</dbReference>
<dbReference type="InterPro" id="IPR028612">
    <property type="entry name" value="Topoisom_1_IA"/>
</dbReference>
<keyword evidence="7 10" id="KW-0799">Topoisomerase</keyword>
<dbReference type="InterPro" id="IPR005733">
    <property type="entry name" value="TopoI_bac-type"/>
</dbReference>
<dbReference type="EMBL" id="CM001475">
    <property type="protein sequence ID" value="EIC28134.1"/>
    <property type="molecule type" value="Genomic_DNA"/>
</dbReference>
<dbReference type="Gene3D" id="3.40.50.140">
    <property type="match status" value="1"/>
</dbReference>
<evidence type="ECO:0000256" key="5">
    <source>
        <dbReference type="ARBA" id="ARBA00022833"/>
    </source>
</evidence>
<dbReference type="SUPFAM" id="SSF56712">
    <property type="entry name" value="Prokaryotic type I DNA topoisomerase"/>
    <property type="match status" value="1"/>
</dbReference>
<dbReference type="InterPro" id="IPR023406">
    <property type="entry name" value="Topo_IA_AS"/>
</dbReference>
<comment type="similarity">
    <text evidence="2 10">Belongs to the type IA topoisomerase family.</text>
</comment>
<sequence>MSKNLVIVESPAKAKTIEKYLGKDFQVLASYGHVRDLIPKEGAVDPDHHFAMKYEVIERNLRHVQAIGKALKDADALYLATDPDREGEAISWHLYELLKERKALKNKAVHRVVFHEITKKAVTEAIAHPSELATNLINAQQARRALDYLVGFKLSPLLWKKIRRGLSAGRVQSPALRMIVEREMEIEAFKSREYWTIDALLTADEQNFKAKLTHLAGEKLNQFSMTDRQTADRARQALLEAADGRLIVSKLEKKQQKRNPAPPFTTSTLQQEAARKLGFTTKRTMMVAQQLYEGIDIGGETAGLITYMRTDSVNLSVEAVAEMREMIAENYGPENVPKEPRIFKTKSKNAQEAHEAIRPTYPRYQPAQLKKHLSDEQFKLYDLIWKRTIACQMAQATINMIAVDLTCGERNEHVFRATGSTIASPGFMAVYLEGRDDAGDSDDKESFLPPLAEGRPVPLNDIVNAQHFTEPPPRYSEASLVKALEEHGIGRPSTYASIISTLQNRDYATLENKRFHPTDVGRIVNKFLTEHFTKYVDYDFTAKLEDDLDAVSRGEKDWIPLMGEFWNPFNTLIQEKDENVQRKDVTQEALDESCPECGSPLSIRLGRNGRFIGCTNYPGCSYTRNLNEDQNEAAEPEVVDGRTCPKCASPLVLKSGRYGKFIGCSAYPKCKHIEPLEKPLDTGVECPKCKKGSILKRKSRSNKIFYSCSEYPKCDYALWNAPLKESCPECNWPVLTVKETKRRGVEKVCPQKDCSYATPYEGDPADAQGPKETV</sequence>
<dbReference type="InterPro" id="IPR013497">
    <property type="entry name" value="Topo_IA_cen"/>
</dbReference>
<dbReference type="Proteomes" id="UP000005090">
    <property type="component" value="Chromosome"/>
</dbReference>
<protein>
    <recommendedName>
        <fullName evidence="10">DNA topoisomerase 1</fullName>
        <ecNumber evidence="10">5.6.2.1</ecNumber>
    </recommendedName>
    <alternativeName>
        <fullName evidence="10">DNA topoisomerase I</fullName>
    </alternativeName>
</protein>
<organism evidence="14 15">
    <name type="scientific">Methylomicrobium album BG8</name>
    <dbReference type="NCBI Taxonomy" id="686340"/>
    <lineage>
        <taxon>Bacteria</taxon>
        <taxon>Pseudomonadati</taxon>
        <taxon>Pseudomonadota</taxon>
        <taxon>Gammaproteobacteria</taxon>
        <taxon>Methylococcales</taxon>
        <taxon>Methylococcaceae</taxon>
        <taxon>Methylomicrobium</taxon>
    </lineage>
</organism>
<dbReference type="Gene3D" id="2.70.20.10">
    <property type="entry name" value="Topoisomerase I, domain 3"/>
    <property type="match status" value="1"/>
</dbReference>
<evidence type="ECO:0000313" key="14">
    <source>
        <dbReference type="EMBL" id="EIC28134.1"/>
    </source>
</evidence>
<dbReference type="CDD" id="cd03363">
    <property type="entry name" value="TOPRIM_TopoIA_TopoI"/>
    <property type="match status" value="1"/>
</dbReference>